<evidence type="ECO:0000256" key="1">
    <source>
        <dbReference type="ARBA" id="ARBA00004323"/>
    </source>
</evidence>
<evidence type="ECO:0000313" key="8">
    <source>
        <dbReference type="EMBL" id="CAD1824947.1"/>
    </source>
</evidence>
<keyword evidence="3" id="KW-0328">Glycosyltransferase</keyword>
<feature type="region of interest" description="Disordered" evidence="6">
    <location>
        <begin position="1"/>
        <end position="61"/>
    </location>
</feature>
<reference evidence="8" key="1">
    <citation type="submission" date="2020-07" db="EMBL/GenBank/DDBJ databases">
        <authorList>
            <person name="Lin J."/>
        </authorList>
    </citation>
    <scope>NUCLEOTIDE SEQUENCE</scope>
</reference>
<dbReference type="EMBL" id="LR862144">
    <property type="protein sequence ID" value="CAD1824947.1"/>
    <property type="molecule type" value="Genomic_DNA"/>
</dbReference>
<comment type="similarity">
    <text evidence="2">Belongs to the glycosyltransferase 47 family.</text>
</comment>
<proteinExistence type="inferred from homology"/>
<feature type="compositionally biased region" description="Basic and acidic residues" evidence="6">
    <location>
        <begin position="1"/>
        <end position="12"/>
    </location>
</feature>
<evidence type="ECO:0000259" key="7">
    <source>
        <dbReference type="Pfam" id="PF03016"/>
    </source>
</evidence>
<comment type="subcellular location">
    <subcellularLocation>
        <location evidence="1">Golgi apparatus membrane</location>
        <topology evidence="1">Single-pass type II membrane protein</topology>
    </subcellularLocation>
</comment>
<dbReference type="InterPro" id="IPR040911">
    <property type="entry name" value="Exostosin_GT47"/>
</dbReference>
<evidence type="ECO:0000256" key="6">
    <source>
        <dbReference type="SAM" id="MobiDB-lite"/>
    </source>
</evidence>
<accession>A0A6V7P2C4</accession>
<dbReference type="GO" id="GO:0016757">
    <property type="term" value="F:glycosyltransferase activity"/>
    <property type="evidence" value="ECO:0007669"/>
    <property type="project" value="UniProtKB-KW"/>
</dbReference>
<feature type="compositionally biased region" description="Basic residues" evidence="6">
    <location>
        <begin position="50"/>
        <end position="61"/>
    </location>
</feature>
<dbReference type="GO" id="GO:0000139">
    <property type="term" value="C:Golgi membrane"/>
    <property type="evidence" value="ECO:0007669"/>
    <property type="project" value="UniProtKB-SubCell"/>
</dbReference>
<keyword evidence="5" id="KW-0333">Golgi apparatus</keyword>
<dbReference type="Pfam" id="PF03016">
    <property type="entry name" value="Exostosin_GT47"/>
    <property type="match status" value="1"/>
</dbReference>
<dbReference type="PANTHER" id="PTHR11062">
    <property type="entry name" value="EXOSTOSIN HEPARAN SULFATE GLYCOSYLTRANSFERASE -RELATED"/>
    <property type="match status" value="1"/>
</dbReference>
<feature type="compositionally biased region" description="Basic and acidic residues" evidence="6">
    <location>
        <begin position="21"/>
        <end position="44"/>
    </location>
</feature>
<evidence type="ECO:0000256" key="4">
    <source>
        <dbReference type="ARBA" id="ARBA00022968"/>
    </source>
</evidence>
<evidence type="ECO:0000256" key="5">
    <source>
        <dbReference type="ARBA" id="ARBA00023034"/>
    </source>
</evidence>
<evidence type="ECO:0000256" key="2">
    <source>
        <dbReference type="ARBA" id="ARBA00010271"/>
    </source>
</evidence>
<gene>
    <name evidence="8" type="ORF">CB5_LOCUS8158</name>
</gene>
<organism evidence="8">
    <name type="scientific">Ananas comosus var. bracteatus</name>
    <name type="common">red pineapple</name>
    <dbReference type="NCBI Taxonomy" id="296719"/>
    <lineage>
        <taxon>Eukaryota</taxon>
        <taxon>Viridiplantae</taxon>
        <taxon>Streptophyta</taxon>
        <taxon>Embryophyta</taxon>
        <taxon>Tracheophyta</taxon>
        <taxon>Spermatophyta</taxon>
        <taxon>Magnoliopsida</taxon>
        <taxon>Liliopsida</taxon>
        <taxon>Poales</taxon>
        <taxon>Bromeliaceae</taxon>
        <taxon>Bromelioideae</taxon>
        <taxon>Ananas</taxon>
    </lineage>
</organism>
<dbReference type="PANTHER" id="PTHR11062:SF337">
    <property type="entry name" value="OS04G0109900 PROTEIN"/>
    <property type="match status" value="1"/>
</dbReference>
<keyword evidence="4" id="KW-0735">Signal-anchor</keyword>
<evidence type="ECO:0000256" key="3">
    <source>
        <dbReference type="ARBA" id="ARBA00022676"/>
    </source>
</evidence>
<sequence>MRVGRGRGERGRTRGKRTRRSREGPGEGSRGDNEGRFPAEEKRVVGVSRPSRRTRAPTKRLPKPRRLFTELRRDGESVQSFRNIYTTEGRFIETLESMTQQSATGVRTWDPRRAHAFFLPFSVTEMVQFIYRPLSYDHRPLQRFVADYVDVVASKHPFWNRTGGADHFMLSCHDWVRPHASRGHPELYTNSIRALCNANTTEGFQPAKDVSIPEINLLTGDIPHQLLSPPPDLPARRFLAFFAGGLHGPSALSSSNTGRAATRPLPVYEYLPKGLDYYHFMLHSRFCLCPSGGEPEDCRGDLCGVRAGGDLRGVRTAVRGRAAVGGILGVGGCGRHPAAEEVLEQIPAAEVERLREGVRAVKRHFVFNHPPKRFDVFNMILHSVWLRRLNLKLGH</sequence>
<protein>
    <recommendedName>
        <fullName evidence="7">Exostosin GT47 domain-containing protein</fullName>
    </recommendedName>
</protein>
<feature type="domain" description="Exostosin GT47" evidence="7">
    <location>
        <begin position="78"/>
        <end position="299"/>
    </location>
</feature>
<name>A0A6V7P2C4_ANACO</name>
<keyword evidence="3" id="KW-0808">Transferase</keyword>
<keyword evidence="4" id="KW-0812">Transmembrane</keyword>
<dbReference type="InterPro" id="IPR004263">
    <property type="entry name" value="Exostosin"/>
</dbReference>
<dbReference type="AlphaFoldDB" id="A0A6V7P2C4"/>